<evidence type="ECO:0000256" key="1">
    <source>
        <dbReference type="SAM" id="MobiDB-lite"/>
    </source>
</evidence>
<evidence type="ECO:0000313" key="2">
    <source>
        <dbReference type="EMBL" id="CAD7432492.1"/>
    </source>
</evidence>
<feature type="compositionally biased region" description="Basic and acidic residues" evidence="1">
    <location>
        <begin position="32"/>
        <end position="45"/>
    </location>
</feature>
<feature type="compositionally biased region" description="Basic and acidic residues" evidence="1">
    <location>
        <begin position="10"/>
        <end position="22"/>
    </location>
</feature>
<sequence length="82" mass="9138">MTLTCSQQVQDRECRDELEARTSKPAATTSLKEAEQLHKKLEVRVKRSKQPTKVENVTPFLSSESSSKKRFSNVDSGGGDLV</sequence>
<feature type="region of interest" description="Disordered" evidence="1">
    <location>
        <begin position="1"/>
        <end position="82"/>
    </location>
</feature>
<protein>
    <submittedName>
        <fullName evidence="2">Uncharacterized protein</fullName>
    </submittedName>
</protein>
<organism evidence="2">
    <name type="scientific">Timema monikensis</name>
    <dbReference type="NCBI Taxonomy" id="170555"/>
    <lineage>
        <taxon>Eukaryota</taxon>
        <taxon>Metazoa</taxon>
        <taxon>Ecdysozoa</taxon>
        <taxon>Arthropoda</taxon>
        <taxon>Hexapoda</taxon>
        <taxon>Insecta</taxon>
        <taxon>Pterygota</taxon>
        <taxon>Neoptera</taxon>
        <taxon>Polyneoptera</taxon>
        <taxon>Phasmatodea</taxon>
        <taxon>Timematodea</taxon>
        <taxon>Timematoidea</taxon>
        <taxon>Timematidae</taxon>
        <taxon>Timema</taxon>
    </lineage>
</organism>
<name>A0A7R9EEI0_9NEOP</name>
<feature type="compositionally biased region" description="Polar residues" evidence="1">
    <location>
        <begin position="51"/>
        <end position="61"/>
    </location>
</feature>
<reference evidence="2" key="1">
    <citation type="submission" date="2020-11" db="EMBL/GenBank/DDBJ databases">
        <authorList>
            <person name="Tran Van P."/>
        </authorList>
    </citation>
    <scope>NUCLEOTIDE SEQUENCE</scope>
</reference>
<gene>
    <name evidence="2" type="ORF">TMSB3V08_LOCUS9199</name>
</gene>
<dbReference type="EMBL" id="OB795622">
    <property type="protein sequence ID" value="CAD7432492.1"/>
    <property type="molecule type" value="Genomic_DNA"/>
</dbReference>
<dbReference type="AlphaFoldDB" id="A0A7R9EEI0"/>
<proteinExistence type="predicted"/>
<accession>A0A7R9EEI0</accession>